<accession>A0ABP4EQF9</accession>
<reference evidence="3" key="1">
    <citation type="journal article" date="2019" name="Int. J. Syst. Evol. Microbiol.">
        <title>The Global Catalogue of Microorganisms (GCM) 10K type strain sequencing project: providing services to taxonomists for standard genome sequencing and annotation.</title>
        <authorList>
            <consortium name="The Broad Institute Genomics Platform"/>
            <consortium name="The Broad Institute Genome Sequencing Center for Infectious Disease"/>
            <person name="Wu L."/>
            <person name="Ma J."/>
        </authorList>
    </citation>
    <scope>NUCLEOTIDE SEQUENCE [LARGE SCALE GENOMIC DNA]</scope>
    <source>
        <strain evidence="3">JCM 11813</strain>
    </source>
</reference>
<protein>
    <submittedName>
        <fullName evidence="2">Dihydroxyacetone kinase subunit DhaK</fullName>
    </submittedName>
</protein>
<dbReference type="SUPFAM" id="SSF82549">
    <property type="entry name" value="DAK1/DegV-like"/>
    <property type="match status" value="1"/>
</dbReference>
<keyword evidence="2" id="KW-0808">Transferase</keyword>
<dbReference type="InterPro" id="IPR004006">
    <property type="entry name" value="DhaK_dom"/>
</dbReference>
<comment type="caution">
    <text evidence="2">The sequence shown here is derived from an EMBL/GenBank/DDBJ whole genome shotgun (WGS) entry which is preliminary data.</text>
</comment>
<dbReference type="PROSITE" id="PS51481">
    <property type="entry name" value="DHAK"/>
    <property type="match status" value="1"/>
</dbReference>
<dbReference type="InterPro" id="IPR050861">
    <property type="entry name" value="Dihydroxyacetone_Kinase"/>
</dbReference>
<dbReference type="Pfam" id="PF02733">
    <property type="entry name" value="Dak1"/>
    <property type="match status" value="1"/>
</dbReference>
<keyword evidence="3" id="KW-1185">Reference proteome</keyword>
<evidence type="ECO:0000313" key="2">
    <source>
        <dbReference type="EMBL" id="GAA1125664.1"/>
    </source>
</evidence>
<dbReference type="PANTHER" id="PTHR28629">
    <property type="entry name" value="TRIOKINASE/FMN CYCLASE"/>
    <property type="match status" value="1"/>
</dbReference>
<proteinExistence type="predicted"/>
<keyword evidence="2" id="KW-0418">Kinase</keyword>
<gene>
    <name evidence="2" type="primary">dhaK</name>
    <name evidence="2" type="ORF">GCM10009606_01700</name>
</gene>
<dbReference type="Gene3D" id="3.40.50.10440">
    <property type="entry name" value="Dihydroxyacetone kinase, domain 1"/>
    <property type="match status" value="1"/>
</dbReference>
<evidence type="ECO:0000259" key="1">
    <source>
        <dbReference type="PROSITE" id="PS51481"/>
    </source>
</evidence>
<dbReference type="EMBL" id="BAAAJE010000001">
    <property type="protein sequence ID" value="GAA1125664.1"/>
    <property type="molecule type" value="Genomic_DNA"/>
</dbReference>
<organism evidence="2 3">
    <name type="scientific">Nocardioides aquiterrae</name>
    <dbReference type="NCBI Taxonomy" id="203799"/>
    <lineage>
        <taxon>Bacteria</taxon>
        <taxon>Bacillati</taxon>
        <taxon>Actinomycetota</taxon>
        <taxon>Actinomycetes</taxon>
        <taxon>Propionibacteriales</taxon>
        <taxon>Nocardioidaceae</taxon>
        <taxon>Nocardioides</taxon>
    </lineage>
</organism>
<dbReference type="Proteomes" id="UP001499979">
    <property type="component" value="Unassembled WGS sequence"/>
</dbReference>
<evidence type="ECO:0000313" key="3">
    <source>
        <dbReference type="Proteomes" id="UP001499979"/>
    </source>
</evidence>
<dbReference type="RefSeq" id="WP_343904792.1">
    <property type="nucleotide sequence ID" value="NZ_BAAAJE010000001.1"/>
</dbReference>
<dbReference type="GO" id="GO:0016301">
    <property type="term" value="F:kinase activity"/>
    <property type="evidence" value="ECO:0007669"/>
    <property type="project" value="UniProtKB-KW"/>
</dbReference>
<name>A0ABP4EQF9_9ACTN</name>
<dbReference type="PANTHER" id="PTHR28629:SF4">
    <property type="entry name" value="TRIOKINASE_FMN CYCLASE"/>
    <property type="match status" value="1"/>
</dbReference>
<feature type="domain" description="DhaK" evidence="1">
    <location>
        <begin position="7"/>
        <end position="330"/>
    </location>
</feature>
<sequence length="332" mass="34649">MQKFMNAPDTVVADYLTGLAAAHPQLIEFRAEERIVVRATPAAAGKVGLVSGGGSGCEPLHAGYVGPGMLDAACPGEVFTSPVPAQIMAATRAADHGSGVVFIIKNFGGEVMNFGLAAEILSRQGTRIEKVLVDDDASFPPDLSRQRRGLGATVLVEKIAGAAAERGRCLDEVAAVARRTVASCRTFGVALSSCTPPRLGRPTFDLPAGHYEVGVGLGGDRGQARAALPTADRVADVLLDKIMAELGIATGSRLITMLSGLGSTPEIELFGLYGAIHDRLTRSGAVVERSLVGNYLTSLDSLGALLSVLVVDEELIDLWDQPVHTPALRWGA</sequence>
<dbReference type="Gene3D" id="3.30.1180.20">
    <property type="entry name" value="Dihydroxyacetone kinase, domain 2"/>
    <property type="match status" value="1"/>
</dbReference>